<feature type="region of interest" description="Disordered" evidence="1">
    <location>
        <begin position="217"/>
        <end position="244"/>
    </location>
</feature>
<dbReference type="Gene3D" id="1.25.40.10">
    <property type="entry name" value="Tetratricopeptide repeat domain"/>
    <property type="match status" value="3"/>
</dbReference>
<dbReference type="Proteomes" id="UP000800040">
    <property type="component" value="Unassembled WGS sequence"/>
</dbReference>
<protein>
    <recommendedName>
        <fullName evidence="2">Azaphilone pigments biosynthesis cluster protein L N-terminal domain-containing protein</fullName>
    </recommendedName>
</protein>
<sequence>MAELGLAIAGVAATGAALSKALFSIYHSVHGASRDVRDIATELEILKSVLRQLIRTIRKNESVYSSNAVSDIRRILERCTQIFNGLEDITAPLRSADGDPLLHPKLGDRLKFHFKKDDLRLLKIQLESIKSTIGLMISTILLNRELPVLSSEDDEDRTTSVRLTSALSVASEHVRGERACLTNLMLIEEDVYANATHELKYARISLWLTEIVGMGGQGGAPSASQSTMSHRSNRTLSAAQRSITGAATSDVEMLLEKWTNSGESRRSGSSCDVQSKRGPRSSRAGSNRSQGADEEPLAAAVPLNHPTCADQSIQEAQITPETTQSEKAKQATDSEAEEESNSQAESDSTVEENRYHATAKTSSSNSSSTGSTSTITSCAADIQPNHSQTIPLTPILVSHGDDVDNDTVRDLRRASLNNRRVRINAPDLTTDPQENYSRVKDWVASNVVLDETGGDVPMQPGQTKNNPYQYHTPFSQISILSSQAPSTVSSISTTTDMSSPKKIRNLVWAGKNLVQLRRYAEAASLFREAYKIKRAASQVDDAQMLDIMFKIGIVFGELGKYLSAERMLVRLLVKQQELFGTEEKQTHLTRHYLGRIYSRQQEWHKASETYQSLWNARKIALQELDPTASRLDLALRTGQEYGHVLVALESFEKATEILTLVYQTSKKSRGDGDIKITLATGISLGRALRSMGRVTDSCEVLVSLHESCSSNLSVEDPTSIRCTYELAAGYLDGKMFRECEVIARPAWDARTTTQSLTDPTGPNDLVLELGETLARALRGLNRNNEAAEVFKVVHQGLVARYSQSHPRAIKITLELSEILLQQAEEYEAQTQLNTALTACRPITTETITEDITQVAEKLGPLLLKDGDKRTEAADVYNSIFIGEKKYLGVDSAVTLYNGHQYGSLCFELKRFPMAEVVLSEVWDHRKQTLGERALESIASGFKLGQVYLMENKYDAAIDTHRSILDVRKTIFGHSSAEVIESSEILGTVLLSHKQGFDSGFELLRDALASKVELFGVESTTLTSAVRLASLSASHGRFPHAVELFTWVSDQARTKEASKMSAMASASGFAAAGLQYIQQNHRQGNELVQRTIGDVTRNAGEGTRVAQTLAYSQAMLMFLQREGRQFRHIIRQQFNIQKRLHGTSSHKTIRSGEIVAIGTLVDCLLKRTRISEQVDKVNDWLFSHKRGWTLVMRFAMASAVICQQLKLSELADALLKWLYRTQKRLFGRFEQSTLITLAIHHAYHLRNLYKRAKRIPTKDHSAVDPRVFLPRIWPTLTRSIGRLLTDMTSGEERSKIFGTWLPKLMAEWTLYQGYRSERTQRIASLFFTPEMQQSFSSAAFGNQATQPSQSLSSQEDADDEIASRIWTVTSETLENELGRDGVAENGVLVDDDSDLLDFSEILDERATTTERLGSLGNSLIDLTMGEDEEDEDDAGDATPKRRSDERAECRLKELQTELVNETISEEGIDTAKVDYEEFESEVNDG</sequence>
<keyword evidence="4" id="KW-1185">Reference proteome</keyword>
<dbReference type="PANTHER" id="PTHR46082:SF6">
    <property type="entry name" value="AAA+ ATPASE DOMAIN-CONTAINING PROTEIN-RELATED"/>
    <property type="match status" value="1"/>
</dbReference>
<dbReference type="Pfam" id="PF17111">
    <property type="entry name" value="PigL_N"/>
    <property type="match status" value="1"/>
</dbReference>
<evidence type="ECO:0000313" key="3">
    <source>
        <dbReference type="EMBL" id="KAF1829016.1"/>
    </source>
</evidence>
<dbReference type="InterPro" id="IPR031348">
    <property type="entry name" value="PigL_N"/>
</dbReference>
<evidence type="ECO:0000256" key="1">
    <source>
        <dbReference type="SAM" id="MobiDB-lite"/>
    </source>
</evidence>
<feature type="region of interest" description="Disordered" evidence="1">
    <location>
        <begin position="1416"/>
        <end position="1447"/>
    </location>
</feature>
<organism evidence="3 4">
    <name type="scientific">Decorospora gaudefroyi</name>
    <dbReference type="NCBI Taxonomy" id="184978"/>
    <lineage>
        <taxon>Eukaryota</taxon>
        <taxon>Fungi</taxon>
        <taxon>Dikarya</taxon>
        <taxon>Ascomycota</taxon>
        <taxon>Pezizomycotina</taxon>
        <taxon>Dothideomycetes</taxon>
        <taxon>Pleosporomycetidae</taxon>
        <taxon>Pleosporales</taxon>
        <taxon>Pleosporineae</taxon>
        <taxon>Pleosporaceae</taxon>
        <taxon>Decorospora</taxon>
    </lineage>
</organism>
<feature type="domain" description="Azaphilone pigments biosynthesis cluster protein L N-terminal" evidence="2">
    <location>
        <begin position="8"/>
        <end position="144"/>
    </location>
</feature>
<dbReference type="EMBL" id="ML975473">
    <property type="protein sequence ID" value="KAF1829016.1"/>
    <property type="molecule type" value="Genomic_DNA"/>
</dbReference>
<evidence type="ECO:0000259" key="2">
    <source>
        <dbReference type="Pfam" id="PF17111"/>
    </source>
</evidence>
<dbReference type="InterPro" id="IPR011990">
    <property type="entry name" value="TPR-like_helical_dom_sf"/>
</dbReference>
<name>A0A6A5JZ46_9PLEO</name>
<accession>A0A6A5JZ46</accession>
<proteinExistence type="predicted"/>
<feature type="region of interest" description="Disordered" evidence="1">
    <location>
        <begin position="258"/>
        <end position="295"/>
    </location>
</feature>
<feature type="compositionally biased region" description="Basic and acidic residues" evidence="1">
    <location>
        <begin position="1437"/>
        <end position="1447"/>
    </location>
</feature>
<feature type="compositionally biased region" description="Polar residues" evidence="1">
    <location>
        <begin position="258"/>
        <end position="273"/>
    </location>
</feature>
<dbReference type="OrthoDB" id="3902060at2759"/>
<reference evidence="3" key="1">
    <citation type="submission" date="2020-01" db="EMBL/GenBank/DDBJ databases">
        <authorList>
            <consortium name="DOE Joint Genome Institute"/>
            <person name="Haridas S."/>
            <person name="Albert R."/>
            <person name="Binder M."/>
            <person name="Bloem J."/>
            <person name="Labutti K."/>
            <person name="Salamov A."/>
            <person name="Andreopoulos B."/>
            <person name="Baker S.E."/>
            <person name="Barry K."/>
            <person name="Bills G."/>
            <person name="Bluhm B.H."/>
            <person name="Cannon C."/>
            <person name="Castanera R."/>
            <person name="Culley D.E."/>
            <person name="Daum C."/>
            <person name="Ezra D."/>
            <person name="Gonzalez J.B."/>
            <person name="Henrissat B."/>
            <person name="Kuo A."/>
            <person name="Liang C."/>
            <person name="Lipzen A."/>
            <person name="Lutzoni F."/>
            <person name="Magnuson J."/>
            <person name="Mondo S."/>
            <person name="Nolan M."/>
            <person name="Ohm R."/>
            <person name="Pangilinan J."/>
            <person name="Park H.-J."/>
            <person name="Ramirez L."/>
            <person name="Alfaro M."/>
            <person name="Sun H."/>
            <person name="Tritt A."/>
            <person name="Yoshinaga Y."/>
            <person name="Zwiers L.-H."/>
            <person name="Turgeon B.G."/>
            <person name="Goodwin S.B."/>
            <person name="Spatafora J.W."/>
            <person name="Crous P.W."/>
            <person name="Grigoriev I.V."/>
        </authorList>
    </citation>
    <scope>NUCLEOTIDE SEQUENCE</scope>
    <source>
        <strain evidence="3">P77</strain>
    </source>
</reference>
<feature type="compositionally biased region" description="Low complexity" evidence="1">
    <location>
        <begin position="361"/>
        <end position="375"/>
    </location>
</feature>
<dbReference type="InterPro" id="IPR053137">
    <property type="entry name" value="NLR-like"/>
</dbReference>
<feature type="compositionally biased region" description="Acidic residues" evidence="1">
    <location>
        <begin position="1423"/>
        <end position="1434"/>
    </location>
</feature>
<gene>
    <name evidence="3" type="ORF">BDW02DRAFT_574368</name>
</gene>
<dbReference type="SUPFAM" id="SSF48452">
    <property type="entry name" value="TPR-like"/>
    <property type="match status" value="1"/>
</dbReference>
<evidence type="ECO:0000313" key="4">
    <source>
        <dbReference type="Proteomes" id="UP000800040"/>
    </source>
</evidence>
<dbReference type="PANTHER" id="PTHR46082">
    <property type="entry name" value="ATP/GTP-BINDING PROTEIN-RELATED"/>
    <property type="match status" value="1"/>
</dbReference>
<feature type="region of interest" description="Disordered" evidence="1">
    <location>
        <begin position="316"/>
        <end position="375"/>
    </location>
</feature>
<feature type="compositionally biased region" description="Polar residues" evidence="1">
    <location>
        <begin position="222"/>
        <end position="244"/>
    </location>
</feature>